<organism evidence="3 4">
    <name type="scientific">Aliidiomarina sanyensis</name>
    <dbReference type="NCBI Taxonomy" id="1249555"/>
    <lineage>
        <taxon>Bacteria</taxon>
        <taxon>Pseudomonadati</taxon>
        <taxon>Pseudomonadota</taxon>
        <taxon>Gammaproteobacteria</taxon>
        <taxon>Alteromonadales</taxon>
        <taxon>Idiomarinaceae</taxon>
        <taxon>Aliidiomarina</taxon>
    </lineage>
</organism>
<dbReference type="Pfam" id="PF01979">
    <property type="entry name" value="Amidohydro_1"/>
    <property type="match status" value="1"/>
</dbReference>
<keyword evidence="4" id="KW-1185">Reference proteome</keyword>
<evidence type="ECO:0000313" key="3">
    <source>
        <dbReference type="EMBL" id="RUO29488.1"/>
    </source>
</evidence>
<sequence length="480" mass="53157">MKNSLHAFALGWLVLSSSAFAVTESETSSSILYTNATIVQPDQQQVTPNGYLWVVDGRFRAVGATRPESSTDAQVIDLAGAYVMPGFIDTHAHMSLGAVSFSMMDGEFLLHAENQLEIGQWNAKKLLEFGVTSIRNPGGDTRANLAYRDAQIAGELLGPRAYVAGAILNTDPFAGLVVNVDNQVAIQSAVTYQAEQGVDFIKLYTGLNEQQVDVAVQAARDYNLPVIGHLESLSWTRGAELGIQHFVHAMPISPELLPYHLRESYQAEQRPGTFSFFEWYDAVDLSSNEMRTMIDTLVRHAVKVDPTLIVFYNAFFGDQLDVTAHPQMAHAHPQLVENWRDFYHFNLGWSEDDFARAQAVWPKVLELVNTLYLAGVKLSIGTDLGNPWVIPGVSYFQEMRLLNEAGIPPFEVLRLATENGALVLGMGHELGKLEVGYIADFLVFEQNPAEDLSHLDTLLQVIQSGEEVFASDNKRDSYSQ</sequence>
<accession>A0A432WBQ6</accession>
<dbReference type="InterPro" id="IPR032466">
    <property type="entry name" value="Metal_Hydrolase"/>
</dbReference>
<evidence type="ECO:0000259" key="2">
    <source>
        <dbReference type="Pfam" id="PF01979"/>
    </source>
</evidence>
<dbReference type="SUPFAM" id="SSF51556">
    <property type="entry name" value="Metallo-dependent hydrolases"/>
    <property type="match status" value="1"/>
</dbReference>
<dbReference type="AlphaFoldDB" id="A0A432WBQ6"/>
<dbReference type="GO" id="GO:0016810">
    <property type="term" value="F:hydrolase activity, acting on carbon-nitrogen (but not peptide) bonds"/>
    <property type="evidence" value="ECO:0007669"/>
    <property type="project" value="InterPro"/>
</dbReference>
<gene>
    <name evidence="3" type="ORF">CWE11_09580</name>
</gene>
<feature type="signal peptide" evidence="1">
    <location>
        <begin position="1"/>
        <end position="21"/>
    </location>
</feature>
<dbReference type="InterPro" id="IPR051781">
    <property type="entry name" value="Metallo-dep_Hydrolase"/>
</dbReference>
<feature type="domain" description="Amidohydrolase-related" evidence="2">
    <location>
        <begin position="82"/>
        <end position="456"/>
    </location>
</feature>
<reference evidence="3 4" key="1">
    <citation type="journal article" date="2011" name="Front. Microbiol.">
        <title>Genomic signatures of strain selection and enhancement in Bacillus atrophaeus var. globigii, a historical biowarfare simulant.</title>
        <authorList>
            <person name="Gibbons H.S."/>
            <person name="Broomall S.M."/>
            <person name="McNew L.A."/>
            <person name="Daligault H."/>
            <person name="Chapman C."/>
            <person name="Bruce D."/>
            <person name="Karavis M."/>
            <person name="Krepps M."/>
            <person name="McGregor P.A."/>
            <person name="Hong C."/>
            <person name="Park K.H."/>
            <person name="Akmal A."/>
            <person name="Feldman A."/>
            <person name="Lin J.S."/>
            <person name="Chang W.E."/>
            <person name="Higgs B.W."/>
            <person name="Demirev P."/>
            <person name="Lindquist J."/>
            <person name="Liem A."/>
            <person name="Fochler E."/>
            <person name="Read T.D."/>
            <person name="Tapia R."/>
            <person name="Johnson S."/>
            <person name="Bishop-Lilly K.A."/>
            <person name="Detter C."/>
            <person name="Han C."/>
            <person name="Sozhamannan S."/>
            <person name="Rosenzweig C.N."/>
            <person name="Skowronski E.W."/>
        </authorList>
    </citation>
    <scope>NUCLEOTIDE SEQUENCE [LARGE SCALE GENOMIC DNA]</scope>
    <source>
        <strain evidence="3 4">GYP-17</strain>
    </source>
</reference>
<dbReference type="Gene3D" id="2.30.40.10">
    <property type="entry name" value="Urease, subunit C, domain 1"/>
    <property type="match status" value="2"/>
</dbReference>
<keyword evidence="1" id="KW-0732">Signal</keyword>
<dbReference type="PANTHER" id="PTHR43135:SF3">
    <property type="entry name" value="ALPHA-D-RIBOSE 1-METHYLPHOSPHONATE 5-TRIPHOSPHATE DIPHOSPHATASE"/>
    <property type="match status" value="1"/>
</dbReference>
<feature type="chain" id="PRO_5019075781" description="Amidohydrolase-related domain-containing protein" evidence="1">
    <location>
        <begin position="22"/>
        <end position="480"/>
    </location>
</feature>
<dbReference type="Gene3D" id="3.20.20.140">
    <property type="entry name" value="Metal-dependent hydrolases"/>
    <property type="match status" value="2"/>
</dbReference>
<protein>
    <recommendedName>
        <fullName evidence="2">Amidohydrolase-related domain-containing protein</fullName>
    </recommendedName>
</protein>
<dbReference type="Proteomes" id="UP000288405">
    <property type="component" value="Unassembled WGS sequence"/>
</dbReference>
<comment type="caution">
    <text evidence="3">The sequence shown here is derived from an EMBL/GenBank/DDBJ whole genome shotgun (WGS) entry which is preliminary data.</text>
</comment>
<dbReference type="OrthoDB" id="9776455at2"/>
<dbReference type="RefSeq" id="WP_126777397.1">
    <property type="nucleotide sequence ID" value="NZ_PIPM01000011.1"/>
</dbReference>
<proteinExistence type="predicted"/>
<dbReference type="SUPFAM" id="SSF51338">
    <property type="entry name" value="Composite domain of metallo-dependent hydrolases"/>
    <property type="match status" value="1"/>
</dbReference>
<dbReference type="PANTHER" id="PTHR43135">
    <property type="entry name" value="ALPHA-D-RIBOSE 1-METHYLPHOSPHONATE 5-TRIPHOSPHATE DIPHOSPHATASE"/>
    <property type="match status" value="1"/>
</dbReference>
<dbReference type="InterPro" id="IPR011059">
    <property type="entry name" value="Metal-dep_hydrolase_composite"/>
</dbReference>
<evidence type="ECO:0000313" key="4">
    <source>
        <dbReference type="Proteomes" id="UP000288405"/>
    </source>
</evidence>
<name>A0A432WBQ6_9GAMM</name>
<dbReference type="InterPro" id="IPR006680">
    <property type="entry name" value="Amidohydro-rel"/>
</dbReference>
<dbReference type="EMBL" id="PIPM01000011">
    <property type="protein sequence ID" value="RUO29488.1"/>
    <property type="molecule type" value="Genomic_DNA"/>
</dbReference>
<evidence type="ECO:0000256" key="1">
    <source>
        <dbReference type="SAM" id="SignalP"/>
    </source>
</evidence>